<name>A0A126UW90_9RHOB</name>
<keyword evidence="3" id="KW-1185">Reference proteome</keyword>
<accession>A0A126UW90</accession>
<feature type="transmembrane region" description="Helical" evidence="1">
    <location>
        <begin position="91"/>
        <end position="108"/>
    </location>
</feature>
<feature type="transmembrane region" description="Helical" evidence="1">
    <location>
        <begin position="128"/>
        <end position="147"/>
    </location>
</feature>
<feature type="transmembrane region" description="Helical" evidence="1">
    <location>
        <begin position="159"/>
        <end position="181"/>
    </location>
</feature>
<sequence>MFRDSTWIVPMILVTSAYLVCFYATFLIILPFQNAVFGTIPVYASLLYLPHGVRVLVARFYGWKAVLFLTPATLQTHYYISGWKGGAETNLISVGVSILCAPLSFWIFEKVKNAVGKGAKPDFDWRSLLIVGVMASLINAMALNMYHSDLAPSEILRAFLAYLIGDISGQFFLMFLLMMSFRWARKLERA</sequence>
<reference evidence="2 3" key="1">
    <citation type="submission" date="2016-02" db="EMBL/GenBank/DDBJ databases">
        <title>Complete genome sequence of Halocynthiibacter arcticus PAMC 20958t from arctic marine sediment.</title>
        <authorList>
            <person name="Lee Y.M."/>
            <person name="Baek K."/>
            <person name="Lee H.K."/>
            <person name="Shin S.C."/>
        </authorList>
    </citation>
    <scope>NUCLEOTIDE SEQUENCE [LARGE SCALE GENOMIC DNA]</scope>
    <source>
        <strain evidence="2">PAMC 20958</strain>
    </source>
</reference>
<evidence type="ECO:0000313" key="3">
    <source>
        <dbReference type="Proteomes" id="UP000070371"/>
    </source>
</evidence>
<dbReference type="RefSeq" id="WP_039004481.1">
    <property type="nucleotide sequence ID" value="NZ_CP014327.1"/>
</dbReference>
<organism evidence="2 3">
    <name type="scientific">Falsihalocynthiibacter arcticus</name>
    <dbReference type="NCBI Taxonomy" id="1579316"/>
    <lineage>
        <taxon>Bacteria</taxon>
        <taxon>Pseudomonadati</taxon>
        <taxon>Pseudomonadota</taxon>
        <taxon>Alphaproteobacteria</taxon>
        <taxon>Rhodobacterales</taxon>
        <taxon>Roseobacteraceae</taxon>
        <taxon>Falsihalocynthiibacter</taxon>
    </lineage>
</organism>
<dbReference type="AlphaFoldDB" id="A0A126UW90"/>
<dbReference type="STRING" id="1579316.RC74_01665"/>
<proteinExistence type="predicted"/>
<evidence type="ECO:0000313" key="2">
    <source>
        <dbReference type="EMBL" id="AML50147.1"/>
    </source>
</evidence>
<feature type="transmembrane region" description="Helical" evidence="1">
    <location>
        <begin position="32"/>
        <end position="49"/>
    </location>
</feature>
<evidence type="ECO:0000256" key="1">
    <source>
        <dbReference type="SAM" id="Phobius"/>
    </source>
</evidence>
<evidence type="ECO:0008006" key="4">
    <source>
        <dbReference type="Google" id="ProtNLM"/>
    </source>
</evidence>
<keyword evidence="1" id="KW-0472">Membrane</keyword>
<dbReference type="Proteomes" id="UP000070371">
    <property type="component" value="Chromosome"/>
</dbReference>
<protein>
    <recommendedName>
        <fullName evidence="4">MASE1 domain-containing protein</fullName>
    </recommendedName>
</protein>
<feature type="transmembrane region" description="Helical" evidence="1">
    <location>
        <begin position="7"/>
        <end position="26"/>
    </location>
</feature>
<dbReference type="OrthoDB" id="7849442at2"/>
<dbReference type="KEGG" id="hat:RC74_01665"/>
<keyword evidence="1" id="KW-0812">Transmembrane</keyword>
<dbReference type="EMBL" id="CP014327">
    <property type="protein sequence ID" value="AML50147.1"/>
    <property type="molecule type" value="Genomic_DNA"/>
</dbReference>
<feature type="transmembrane region" description="Helical" evidence="1">
    <location>
        <begin position="61"/>
        <end position="79"/>
    </location>
</feature>
<gene>
    <name evidence="2" type="ORF">RC74_01665</name>
</gene>
<keyword evidence="1" id="KW-1133">Transmembrane helix</keyword>